<dbReference type="EMBL" id="UINC01143443">
    <property type="protein sequence ID" value="SVD32378.1"/>
    <property type="molecule type" value="Genomic_DNA"/>
</dbReference>
<feature type="non-terminal residue" evidence="2">
    <location>
        <position position="71"/>
    </location>
</feature>
<dbReference type="Pfam" id="PF02464">
    <property type="entry name" value="CinA"/>
    <property type="match status" value="1"/>
</dbReference>
<dbReference type="NCBIfam" id="TIGR00199">
    <property type="entry name" value="PncC_domain"/>
    <property type="match status" value="1"/>
</dbReference>
<evidence type="ECO:0000259" key="1">
    <source>
        <dbReference type="Pfam" id="PF02464"/>
    </source>
</evidence>
<feature type="domain" description="CinA C-terminal" evidence="1">
    <location>
        <begin position="1"/>
        <end position="71"/>
    </location>
</feature>
<proteinExistence type="predicted"/>
<dbReference type="InterPro" id="IPR036653">
    <property type="entry name" value="CinA-like_C"/>
</dbReference>
<feature type="non-terminal residue" evidence="2">
    <location>
        <position position="1"/>
    </location>
</feature>
<accession>A0A382UFA8</accession>
<evidence type="ECO:0000313" key="2">
    <source>
        <dbReference type="EMBL" id="SVD32378.1"/>
    </source>
</evidence>
<gene>
    <name evidence="2" type="ORF">METZ01_LOCUS385232</name>
</gene>
<dbReference type="SUPFAM" id="SSF142433">
    <property type="entry name" value="CinA-like"/>
    <property type="match status" value="1"/>
</dbReference>
<dbReference type="Gene3D" id="3.90.950.20">
    <property type="entry name" value="CinA-like"/>
    <property type="match status" value="1"/>
</dbReference>
<dbReference type="AlphaFoldDB" id="A0A382UFA8"/>
<reference evidence="2" key="1">
    <citation type="submission" date="2018-05" db="EMBL/GenBank/DDBJ databases">
        <authorList>
            <person name="Lanie J.A."/>
            <person name="Ng W.-L."/>
            <person name="Kazmierczak K.M."/>
            <person name="Andrzejewski T.M."/>
            <person name="Davidsen T.M."/>
            <person name="Wayne K.J."/>
            <person name="Tettelin H."/>
            <person name="Glass J.I."/>
            <person name="Rusch D."/>
            <person name="Podicherti R."/>
            <person name="Tsui H.-C.T."/>
            <person name="Winkler M.E."/>
        </authorList>
    </citation>
    <scope>NUCLEOTIDE SEQUENCE</scope>
</reference>
<protein>
    <recommendedName>
        <fullName evidence="1">CinA C-terminal domain-containing protein</fullName>
    </recommendedName>
</protein>
<dbReference type="InterPro" id="IPR008136">
    <property type="entry name" value="CinA_C"/>
</dbReference>
<sequence>LIKKKLTISVAESCSGGLLSSAITSVSGSSKVFTLGLVVYSNKSKTKVLKIPKNIIKKYGSVSEQVCLAMV</sequence>
<organism evidence="2">
    <name type="scientific">marine metagenome</name>
    <dbReference type="NCBI Taxonomy" id="408172"/>
    <lineage>
        <taxon>unclassified sequences</taxon>
        <taxon>metagenomes</taxon>
        <taxon>ecological metagenomes</taxon>
    </lineage>
</organism>
<name>A0A382UFA8_9ZZZZ</name>